<dbReference type="PANTHER" id="PTHR35869">
    <property type="entry name" value="OUTER-MEMBRANE LIPOPROTEIN CARRIER PROTEIN"/>
    <property type="match status" value="1"/>
</dbReference>
<evidence type="ECO:0000313" key="3">
    <source>
        <dbReference type="EMBL" id="BAX82453.1"/>
    </source>
</evidence>
<dbReference type="SUPFAM" id="SSF89392">
    <property type="entry name" value="Prokaryotic lipoproteins and lipoprotein localization factors"/>
    <property type="match status" value="1"/>
</dbReference>
<dbReference type="AlphaFoldDB" id="A0A1Y1CR36"/>
<dbReference type="InterPro" id="IPR029046">
    <property type="entry name" value="LolA/LolB/LppX"/>
</dbReference>
<keyword evidence="4" id="KW-1185">Reference proteome</keyword>
<evidence type="ECO:0008006" key="5">
    <source>
        <dbReference type="Google" id="ProtNLM"/>
    </source>
</evidence>
<dbReference type="EMBL" id="AP018042">
    <property type="protein sequence ID" value="BAX82453.1"/>
    <property type="molecule type" value="Genomic_DNA"/>
</dbReference>
<name>A0A1Y1CR36_9BACT</name>
<organism evidence="3 4">
    <name type="scientific">Labilibaculum antarcticum</name>
    <dbReference type="NCBI Taxonomy" id="1717717"/>
    <lineage>
        <taxon>Bacteria</taxon>
        <taxon>Pseudomonadati</taxon>
        <taxon>Bacteroidota</taxon>
        <taxon>Bacteroidia</taxon>
        <taxon>Marinilabiliales</taxon>
        <taxon>Marinifilaceae</taxon>
        <taxon>Labilibaculum</taxon>
    </lineage>
</organism>
<dbReference type="KEGG" id="mbas:ALGA_4162"/>
<feature type="chain" id="PRO_5012575758" description="Cell envelope biogenesis protein LolA" evidence="2">
    <location>
        <begin position="29"/>
        <end position="220"/>
    </location>
</feature>
<evidence type="ECO:0000313" key="4">
    <source>
        <dbReference type="Proteomes" id="UP000218267"/>
    </source>
</evidence>
<dbReference type="Gene3D" id="2.50.20.10">
    <property type="entry name" value="Lipoprotein localisation LolA/LolB/LppX"/>
    <property type="match status" value="1"/>
</dbReference>
<protein>
    <recommendedName>
        <fullName evidence="5">Cell envelope biogenesis protein LolA</fullName>
    </recommendedName>
</protein>
<dbReference type="OrthoDB" id="1027451at2"/>
<dbReference type="CDD" id="cd16325">
    <property type="entry name" value="LolA"/>
    <property type="match status" value="1"/>
</dbReference>
<evidence type="ECO:0000256" key="1">
    <source>
        <dbReference type="ARBA" id="ARBA00022729"/>
    </source>
</evidence>
<accession>A0A1Y1CR36</accession>
<dbReference type="Pfam" id="PF03548">
    <property type="entry name" value="LolA"/>
    <property type="match status" value="1"/>
</dbReference>
<sequence length="220" mass="25233">MKTDCMNNICLKALLCFGFIFCITTSEAKAQNFTSVKDIEAVQIEINKVASSIETIKSRFVQEKHLSFMTETIVSEGLFRFKKENMLRWEYTQPFEYLILFNGDKIIIKDKNKTNQFDANSNAVFKQINDLMLGAIKGDLGKNKDFEMSLKESAKQYLLTLNPQNEALKAYVSGVEIRFEKTDLAVSSIKMIESTGDFTDIRFENREFNTIIDESTFSPN</sequence>
<proteinExistence type="predicted"/>
<keyword evidence="1 2" id="KW-0732">Signal</keyword>
<dbReference type="PANTHER" id="PTHR35869:SF1">
    <property type="entry name" value="OUTER-MEMBRANE LIPOPROTEIN CARRIER PROTEIN"/>
    <property type="match status" value="1"/>
</dbReference>
<dbReference type="InterPro" id="IPR004564">
    <property type="entry name" value="OM_lipoprot_carrier_LolA-like"/>
</dbReference>
<reference evidence="3 4" key="1">
    <citation type="journal article" date="2018" name="Mar. Genomics">
        <title>Complete genome sequence of Marinifilaceae bacterium strain SPP2, isolated from the Antarctic marine sediment.</title>
        <authorList>
            <person name="Watanabe M."/>
            <person name="Kojima H."/>
            <person name="Fukui M."/>
        </authorList>
    </citation>
    <scope>NUCLEOTIDE SEQUENCE [LARGE SCALE GENOMIC DNA]</scope>
    <source>
        <strain evidence="3 4">SPP2</strain>
    </source>
</reference>
<dbReference type="Proteomes" id="UP000218267">
    <property type="component" value="Chromosome"/>
</dbReference>
<feature type="signal peptide" evidence="2">
    <location>
        <begin position="1"/>
        <end position="28"/>
    </location>
</feature>
<reference evidence="4" key="2">
    <citation type="journal article" date="2020" name="Antonie Van Leeuwenhoek">
        <title>Labilibaculum antarcticum sp. nov., a novel facultative anaerobic, psychrotorelant bacterium isolated from marine sediment of Antarctica.</title>
        <authorList>
            <person name="Watanabe M."/>
            <person name="Kojima H."/>
            <person name="Fukui M."/>
        </authorList>
    </citation>
    <scope>NUCLEOTIDE SEQUENCE [LARGE SCALE GENOMIC DNA]</scope>
    <source>
        <strain evidence="4">SPP2</strain>
    </source>
</reference>
<evidence type="ECO:0000256" key="2">
    <source>
        <dbReference type="SAM" id="SignalP"/>
    </source>
</evidence>
<gene>
    <name evidence="3" type="ORF">ALGA_4162</name>
</gene>